<protein>
    <recommendedName>
        <fullName evidence="2">Letm1 RBD domain-containing protein</fullName>
    </recommendedName>
</protein>
<keyword evidence="1" id="KW-0812">Transmembrane</keyword>
<gene>
    <name evidence="3" type="ORF">FO442_06610</name>
</gene>
<dbReference type="AlphaFoldDB" id="A0A556MZR8"/>
<proteinExistence type="predicted"/>
<keyword evidence="4" id="KW-1185">Reference proteome</keyword>
<dbReference type="EMBL" id="VLPL01000003">
    <property type="protein sequence ID" value="TSJ45420.1"/>
    <property type="molecule type" value="Genomic_DNA"/>
</dbReference>
<dbReference type="SUPFAM" id="SSF158682">
    <property type="entry name" value="TerB-like"/>
    <property type="match status" value="1"/>
</dbReference>
<evidence type="ECO:0000313" key="4">
    <source>
        <dbReference type="Proteomes" id="UP000316008"/>
    </source>
</evidence>
<dbReference type="InterPro" id="IPR033122">
    <property type="entry name" value="LETM1-like_RBD"/>
</dbReference>
<dbReference type="GO" id="GO:0043022">
    <property type="term" value="F:ribosome binding"/>
    <property type="evidence" value="ECO:0007669"/>
    <property type="project" value="InterPro"/>
</dbReference>
<evidence type="ECO:0000259" key="2">
    <source>
        <dbReference type="Pfam" id="PF07766"/>
    </source>
</evidence>
<dbReference type="InterPro" id="IPR029024">
    <property type="entry name" value="TerB-like"/>
</dbReference>
<name>A0A556MZR8_9FLAO</name>
<comment type="caution">
    <text evidence="3">The sequence shown here is derived from an EMBL/GenBank/DDBJ whole genome shotgun (WGS) entry which is preliminary data.</text>
</comment>
<keyword evidence="1" id="KW-1133">Transmembrane helix</keyword>
<dbReference type="OrthoDB" id="1421172at2"/>
<organism evidence="3 4">
    <name type="scientific">Fluviicola chungangensis</name>
    <dbReference type="NCBI Taxonomy" id="2597671"/>
    <lineage>
        <taxon>Bacteria</taxon>
        <taxon>Pseudomonadati</taxon>
        <taxon>Bacteroidota</taxon>
        <taxon>Flavobacteriia</taxon>
        <taxon>Flavobacteriales</taxon>
        <taxon>Crocinitomicaceae</taxon>
        <taxon>Fluviicola</taxon>
    </lineage>
</organism>
<evidence type="ECO:0000313" key="3">
    <source>
        <dbReference type="EMBL" id="TSJ45420.1"/>
    </source>
</evidence>
<dbReference type="NCBIfam" id="NF040639">
    <property type="entry name" value="LETM1_rel_film"/>
    <property type="match status" value="1"/>
</dbReference>
<dbReference type="RefSeq" id="WP_144332377.1">
    <property type="nucleotide sequence ID" value="NZ_VLPL01000003.1"/>
</dbReference>
<evidence type="ECO:0000256" key="1">
    <source>
        <dbReference type="SAM" id="Phobius"/>
    </source>
</evidence>
<keyword evidence="1" id="KW-0472">Membrane</keyword>
<dbReference type="Pfam" id="PF07766">
    <property type="entry name" value="LETM1_RBD"/>
    <property type="match status" value="1"/>
</dbReference>
<sequence length="416" mass="48160">MIAPGSKGWIAKYLQLIESGELSVDLKKPADLTRAEFNHYTLAQTGIIFGYPSKLLFGKDWDTSKWTHDEQLTVLLFESLLFTHINIQGKTKLKPEDFLNDLNIFYKKHRVQSLTSVLTFFLKESASEKIERILEKRTDVPKNLTNTKSWMSYFTNSFIYLDVILFEDFLKNKRKQTLDYQKLALLALGIISISAYSDGEIQEHEKNLFNTFLLSADLDSDEKELAKLRFKEGITLNELTGEMVDSWNFKRYLLDLSVLTMHMNQNSRETDLETLITLKRWMSCSERDLDEAIYCTDQFLLENNQKVSYLNDSNAMEQMLDSVSKRWIKILGRNKDKLAQEIKQSKELVYLIRKSASEELSKEEKEKVKTQFMDIVKSMPALAIFLLPGGALLLPIVLKIIPNLVPSAFKDNELEE</sequence>
<reference evidence="3 4" key="1">
    <citation type="submission" date="2019-07" db="EMBL/GenBank/DDBJ databases">
        <authorList>
            <person name="Huq M.A."/>
        </authorList>
    </citation>
    <scope>NUCLEOTIDE SEQUENCE [LARGE SCALE GENOMIC DNA]</scope>
    <source>
        <strain evidence="3 4">MAH-3</strain>
    </source>
</reference>
<dbReference type="Proteomes" id="UP000316008">
    <property type="component" value="Unassembled WGS sequence"/>
</dbReference>
<feature type="domain" description="Letm1 RBD" evidence="2">
    <location>
        <begin position="360"/>
        <end position="413"/>
    </location>
</feature>
<accession>A0A556MZR8</accession>
<feature type="transmembrane region" description="Helical" evidence="1">
    <location>
        <begin position="381"/>
        <end position="401"/>
    </location>
</feature>